<keyword evidence="5 7" id="KW-0574">Periplasm</keyword>
<sequence length="121" mass="12604">MNLRQSLSLIATLGALAFSHQALAHAHLEAATPAEGADVTAPERLTLTFTEGLELAFSGLELNGSDGSAVELGKATLADDGTTLTAPVETALEPGRYQVTWHVLSVDGHKTEGDYAFSVTP</sequence>
<dbReference type="PANTHER" id="PTHR34820">
    <property type="entry name" value="INNER MEMBRANE PROTEIN YEBZ"/>
    <property type="match status" value="1"/>
</dbReference>
<keyword evidence="3 7" id="KW-0479">Metal-binding</keyword>
<evidence type="ECO:0000313" key="10">
    <source>
        <dbReference type="EMBL" id="WFF43553.1"/>
    </source>
</evidence>
<dbReference type="InterPro" id="IPR014755">
    <property type="entry name" value="Cu-Rt/internalin_Ig-like"/>
</dbReference>
<evidence type="ECO:0000256" key="7">
    <source>
        <dbReference type="RuleBase" id="RU369037"/>
    </source>
</evidence>
<keyword evidence="6 7" id="KW-0186">Copper</keyword>
<evidence type="ECO:0000256" key="3">
    <source>
        <dbReference type="ARBA" id="ARBA00022723"/>
    </source>
</evidence>
<dbReference type="Proteomes" id="UP001321526">
    <property type="component" value="Chromosome"/>
</dbReference>
<keyword evidence="4 7" id="KW-0732">Signal</keyword>
<gene>
    <name evidence="10" type="ORF">EVC62_08490</name>
</gene>
<accession>A0ABY8FPD9</accession>
<organism evidence="10 11">
    <name type="scientific">Salinicola endophyticus</name>
    <dbReference type="NCBI Taxonomy" id="1949083"/>
    <lineage>
        <taxon>Bacteria</taxon>
        <taxon>Pseudomonadati</taxon>
        <taxon>Pseudomonadota</taxon>
        <taxon>Gammaproteobacteria</taxon>
        <taxon>Oceanospirillales</taxon>
        <taxon>Halomonadaceae</taxon>
        <taxon>Salinicola</taxon>
    </lineage>
</organism>
<proteinExistence type="inferred from homology"/>
<feature type="domain" description="CopC" evidence="9">
    <location>
        <begin position="25"/>
        <end position="119"/>
    </location>
</feature>
<dbReference type="InterPro" id="IPR032694">
    <property type="entry name" value="CopC/D"/>
</dbReference>
<evidence type="ECO:0000256" key="6">
    <source>
        <dbReference type="ARBA" id="ARBA00023008"/>
    </source>
</evidence>
<evidence type="ECO:0000256" key="4">
    <source>
        <dbReference type="ARBA" id="ARBA00022729"/>
    </source>
</evidence>
<reference evidence="10 11" key="1">
    <citation type="submission" date="2019-01" db="EMBL/GenBank/DDBJ databases">
        <title>Genome sequence of Salinicola endophyticus REST5.</title>
        <authorList>
            <person name="Nascimento F.X."/>
        </authorList>
    </citation>
    <scope>NUCLEOTIDE SEQUENCE [LARGE SCALE GENOMIC DNA]</scope>
    <source>
        <strain evidence="10 11">REST5</strain>
    </source>
</reference>
<dbReference type="InterPro" id="IPR007348">
    <property type="entry name" value="CopC_dom"/>
</dbReference>
<evidence type="ECO:0000256" key="8">
    <source>
        <dbReference type="SAM" id="SignalP"/>
    </source>
</evidence>
<evidence type="ECO:0000259" key="9">
    <source>
        <dbReference type="Pfam" id="PF04234"/>
    </source>
</evidence>
<dbReference type="Gene3D" id="2.60.40.1220">
    <property type="match status" value="1"/>
</dbReference>
<comment type="subcellular location">
    <subcellularLocation>
        <location evidence="1 7">Periplasm</location>
    </subcellularLocation>
</comment>
<comment type="function">
    <text evidence="7">Involved in copper resistance.</text>
</comment>
<protein>
    <recommendedName>
        <fullName evidence="7">Copper resistance protein C</fullName>
    </recommendedName>
</protein>
<feature type="signal peptide" evidence="8">
    <location>
        <begin position="1"/>
        <end position="24"/>
    </location>
</feature>
<dbReference type="InterPro" id="IPR014756">
    <property type="entry name" value="Ig_E-set"/>
</dbReference>
<evidence type="ECO:0000256" key="2">
    <source>
        <dbReference type="ARBA" id="ARBA00010509"/>
    </source>
</evidence>
<dbReference type="EMBL" id="CP035631">
    <property type="protein sequence ID" value="WFF43553.1"/>
    <property type="molecule type" value="Genomic_DNA"/>
</dbReference>
<dbReference type="Pfam" id="PF04234">
    <property type="entry name" value="CopC"/>
    <property type="match status" value="1"/>
</dbReference>
<dbReference type="NCBIfam" id="NF033814">
    <property type="entry name" value="copper_CopC"/>
    <property type="match status" value="1"/>
</dbReference>
<dbReference type="InterPro" id="IPR047685">
    <property type="entry name" value="CopC-like"/>
</dbReference>
<comment type="similarity">
    <text evidence="2 7">Belongs to the CopC family.</text>
</comment>
<feature type="chain" id="PRO_5045151247" description="Copper resistance protein C" evidence="8">
    <location>
        <begin position="25"/>
        <end position="121"/>
    </location>
</feature>
<keyword evidence="11" id="KW-1185">Reference proteome</keyword>
<evidence type="ECO:0000256" key="1">
    <source>
        <dbReference type="ARBA" id="ARBA00004418"/>
    </source>
</evidence>
<dbReference type="SUPFAM" id="SSF81296">
    <property type="entry name" value="E set domains"/>
    <property type="match status" value="1"/>
</dbReference>
<evidence type="ECO:0000256" key="5">
    <source>
        <dbReference type="ARBA" id="ARBA00022764"/>
    </source>
</evidence>
<name>A0ABY8FPD9_9GAMM</name>
<evidence type="ECO:0000313" key="11">
    <source>
        <dbReference type="Proteomes" id="UP001321526"/>
    </source>
</evidence>
<dbReference type="PANTHER" id="PTHR34820:SF4">
    <property type="entry name" value="INNER MEMBRANE PROTEIN YEBZ"/>
    <property type="match status" value="1"/>
</dbReference>